<protein>
    <submittedName>
        <fullName evidence="1">Uncharacterized protein</fullName>
    </submittedName>
</protein>
<dbReference type="EMBL" id="JAAMRR010001568">
    <property type="protein sequence ID" value="NGX99394.1"/>
    <property type="molecule type" value="Genomic_DNA"/>
</dbReference>
<name>A0A7C9VT77_9BRAD</name>
<comment type="caution">
    <text evidence="1">The sequence shown here is derived from an EMBL/GenBank/DDBJ whole genome shotgun (WGS) entry which is preliminary data.</text>
</comment>
<accession>A0A7C9VT77</accession>
<reference evidence="1" key="1">
    <citation type="submission" date="2020-02" db="EMBL/GenBank/DDBJ databases">
        <title>Draft genome sequence of Candidatus Afipia apatlaquensis IBT-C3, a potential strain for decolorization of textile dyes.</title>
        <authorList>
            <person name="Sanchez-Reyes A."/>
            <person name="Breton-Deval L."/>
            <person name="Mangelson H."/>
            <person name="Sanchez-Flores A."/>
        </authorList>
    </citation>
    <scope>NUCLEOTIDE SEQUENCE [LARGE SCALE GENOMIC DNA]</scope>
    <source>
        <strain evidence="1">IBT-C3</strain>
    </source>
</reference>
<sequence length="245" mass="28008">MTPFRWKNCFADVQAGKHDITIRSYLDDVIVPALETLDRRIDELGRSNSPGHEFAQADMEDVLRETKMAFSLSIQSIWERQLRAYLRGCANELRPHTPAVVKVEKADWRDLRKLFHDLRGIAIESFPSFDALDILHHLGNACRHGDGRSTVELSQRCPDLWPPIPPLPPEFGPAPSNPPSTAAMNISVDRLRSFVDSIAAFWLDAEYIYNESIERKHSSLEARLVRERAERNWLPKAAVSQRVQE</sequence>
<dbReference type="AlphaFoldDB" id="A0A7C9VT77"/>
<proteinExistence type="predicted"/>
<evidence type="ECO:0000313" key="2">
    <source>
        <dbReference type="Proteomes" id="UP000480266"/>
    </source>
</evidence>
<organism evidence="1 2">
    <name type="scientific">Candidatus Afipia apatlaquensis</name>
    <dbReference type="NCBI Taxonomy" id="2712852"/>
    <lineage>
        <taxon>Bacteria</taxon>
        <taxon>Pseudomonadati</taxon>
        <taxon>Pseudomonadota</taxon>
        <taxon>Alphaproteobacteria</taxon>
        <taxon>Hyphomicrobiales</taxon>
        <taxon>Nitrobacteraceae</taxon>
        <taxon>Afipia</taxon>
    </lineage>
</organism>
<dbReference type="Proteomes" id="UP000480266">
    <property type="component" value="Unassembled WGS sequence"/>
</dbReference>
<keyword evidence="2" id="KW-1185">Reference proteome</keyword>
<gene>
    <name evidence="1" type="ORF">G4V63_30620</name>
</gene>
<evidence type="ECO:0000313" key="1">
    <source>
        <dbReference type="EMBL" id="NGX99394.1"/>
    </source>
</evidence>